<dbReference type="RefSeq" id="WP_129984621.1">
    <property type="nucleotide sequence ID" value="NZ_RCYP01000044.1"/>
</dbReference>
<dbReference type="Proteomes" id="UP000463337">
    <property type="component" value="Unassembled WGS sequence"/>
</dbReference>
<evidence type="ECO:0000313" key="2">
    <source>
        <dbReference type="Proteomes" id="UP000463337"/>
    </source>
</evidence>
<sequence>MGRNQTKADMLLKELRVIPKLIKELERDMTSSQSVLSSPQWSDMKVQGGIKQTQTDKNINNIIKGEYYAEQIGDLDRRKGNIIQMIMQLPDITQRHVLVTTFVNCQTYDEAIDRLEMNRNTYYTIKRKAIENLNDLLNNTTIVL</sequence>
<comment type="caution">
    <text evidence="1">The sequence shown here is derived from an EMBL/GenBank/DDBJ whole genome shotgun (WGS) entry which is preliminary data.</text>
</comment>
<organism evidence="1 2">
    <name type="scientific">Parabacteroides distasonis</name>
    <dbReference type="NCBI Taxonomy" id="823"/>
    <lineage>
        <taxon>Bacteria</taxon>
        <taxon>Pseudomonadati</taxon>
        <taxon>Bacteroidota</taxon>
        <taxon>Bacteroidia</taxon>
        <taxon>Bacteroidales</taxon>
        <taxon>Tannerellaceae</taxon>
        <taxon>Parabacteroides</taxon>
    </lineage>
</organism>
<name>A0A7K0GN51_PARDI</name>
<dbReference type="Pfam" id="PF07374">
    <property type="entry name" value="DUF1492"/>
    <property type="match status" value="1"/>
</dbReference>
<protein>
    <submittedName>
        <fullName evidence="1">DUF1492 domain-containing protein</fullName>
    </submittedName>
</protein>
<reference evidence="1 2" key="1">
    <citation type="journal article" date="2019" name="Nat. Med.">
        <title>A library of human gut bacterial isolates paired with longitudinal multiomics data enables mechanistic microbiome research.</title>
        <authorList>
            <person name="Poyet M."/>
            <person name="Groussin M."/>
            <person name="Gibbons S.M."/>
            <person name="Avila-Pacheco J."/>
            <person name="Jiang X."/>
            <person name="Kearney S.M."/>
            <person name="Perrotta A.R."/>
            <person name="Berdy B."/>
            <person name="Zhao S."/>
            <person name="Lieberman T.D."/>
            <person name="Swanson P.K."/>
            <person name="Smith M."/>
            <person name="Roesemann S."/>
            <person name="Alexander J.E."/>
            <person name="Rich S.A."/>
            <person name="Livny J."/>
            <person name="Vlamakis H."/>
            <person name="Clish C."/>
            <person name="Bullock K."/>
            <person name="Deik A."/>
            <person name="Scott J."/>
            <person name="Pierce K.A."/>
            <person name="Xavier R.J."/>
            <person name="Alm E.J."/>
        </authorList>
    </citation>
    <scope>NUCLEOTIDE SEQUENCE [LARGE SCALE GENOMIC DNA]</scope>
    <source>
        <strain evidence="1 2">BIOML-A41</strain>
    </source>
</reference>
<evidence type="ECO:0000313" key="1">
    <source>
        <dbReference type="EMBL" id="MRY60383.1"/>
    </source>
</evidence>
<proteinExistence type="predicted"/>
<gene>
    <name evidence="1" type="ORF">GKD59_21265</name>
</gene>
<dbReference type="InterPro" id="IPR010861">
    <property type="entry name" value="DUF1492"/>
</dbReference>
<accession>A0A7K0GN51</accession>
<dbReference type="EMBL" id="WKLT01000032">
    <property type="protein sequence ID" value="MRY60383.1"/>
    <property type="molecule type" value="Genomic_DNA"/>
</dbReference>
<dbReference type="AlphaFoldDB" id="A0A7K0GN51"/>